<proteinExistence type="inferred from homology"/>
<dbReference type="SUPFAM" id="SSF56645">
    <property type="entry name" value="Acyl-CoA dehydrogenase NM domain-like"/>
    <property type="match status" value="1"/>
</dbReference>
<dbReference type="InterPro" id="IPR037069">
    <property type="entry name" value="AcylCoA_DH/ox_N_sf"/>
</dbReference>
<keyword evidence="4 5" id="KW-0274">FAD</keyword>
<dbReference type="Pfam" id="PF00441">
    <property type="entry name" value="Acyl-CoA_dh_1"/>
    <property type="match status" value="1"/>
</dbReference>
<dbReference type="eggNOG" id="COG1960">
    <property type="taxonomic scope" value="Bacteria"/>
</dbReference>
<dbReference type="InterPro" id="IPR036250">
    <property type="entry name" value="AcylCo_DH-like_C"/>
</dbReference>
<keyword evidence="3 5" id="KW-0285">Flavoprotein</keyword>
<dbReference type="AlphaFoldDB" id="A0A1N6HNJ4"/>
<dbReference type="Pfam" id="PF02770">
    <property type="entry name" value="Acyl-CoA_dh_M"/>
    <property type="match status" value="1"/>
</dbReference>
<evidence type="ECO:0000259" key="7">
    <source>
        <dbReference type="Pfam" id="PF02770"/>
    </source>
</evidence>
<dbReference type="GO" id="GO:0050660">
    <property type="term" value="F:flavin adenine dinucleotide binding"/>
    <property type="evidence" value="ECO:0007669"/>
    <property type="project" value="InterPro"/>
</dbReference>
<feature type="domain" description="Acyl-CoA oxidase/dehydrogenase middle" evidence="7">
    <location>
        <begin position="119"/>
        <end position="213"/>
    </location>
</feature>
<name>A0A1N6HNJ4_9LACT</name>
<keyword evidence="9" id="KW-1185">Reference proteome</keyword>
<dbReference type="EMBL" id="FSRN01000001">
    <property type="protein sequence ID" value="SIO21235.1"/>
    <property type="molecule type" value="Genomic_DNA"/>
</dbReference>
<dbReference type="CDD" id="cd00567">
    <property type="entry name" value="ACAD"/>
    <property type="match status" value="1"/>
</dbReference>
<dbReference type="STRING" id="28230.SAMN05878443_1970"/>
<dbReference type="GO" id="GO:0003995">
    <property type="term" value="F:acyl-CoA dehydrogenase activity"/>
    <property type="evidence" value="ECO:0007669"/>
    <property type="project" value="TreeGrafter"/>
</dbReference>
<dbReference type="PANTHER" id="PTHR43884:SF12">
    <property type="entry name" value="ISOVALERYL-COA DEHYDROGENASE, MITOCHONDRIAL-RELATED"/>
    <property type="match status" value="1"/>
</dbReference>
<reference evidence="9" key="1">
    <citation type="submission" date="2016-11" db="EMBL/GenBank/DDBJ databases">
        <authorList>
            <person name="Varghese N."/>
            <person name="Submissions S."/>
        </authorList>
    </citation>
    <scope>NUCLEOTIDE SEQUENCE [LARGE SCALE GENOMIC DNA]</scope>
    <source>
        <strain evidence="9">313</strain>
    </source>
</reference>
<dbReference type="InterPro" id="IPR009100">
    <property type="entry name" value="AcylCoA_DH/oxidase_NM_dom_sf"/>
</dbReference>
<protein>
    <submittedName>
        <fullName evidence="8">Acyl-CoA dehydrogenase</fullName>
    </submittedName>
</protein>
<dbReference type="SUPFAM" id="SSF47203">
    <property type="entry name" value="Acyl-CoA dehydrogenase C-terminal domain-like"/>
    <property type="match status" value="1"/>
</dbReference>
<dbReference type="PANTHER" id="PTHR43884">
    <property type="entry name" value="ACYL-COA DEHYDROGENASE"/>
    <property type="match status" value="1"/>
</dbReference>
<evidence type="ECO:0000256" key="2">
    <source>
        <dbReference type="ARBA" id="ARBA00009347"/>
    </source>
</evidence>
<dbReference type="Proteomes" id="UP000184758">
    <property type="component" value="Unassembled WGS sequence"/>
</dbReference>
<comment type="cofactor">
    <cofactor evidence="1 5">
        <name>FAD</name>
        <dbReference type="ChEBI" id="CHEBI:57692"/>
    </cofactor>
</comment>
<dbReference type="Gene3D" id="1.10.540.10">
    <property type="entry name" value="Acyl-CoA dehydrogenase/oxidase, N-terminal domain"/>
    <property type="match status" value="1"/>
</dbReference>
<evidence type="ECO:0000256" key="5">
    <source>
        <dbReference type="RuleBase" id="RU362125"/>
    </source>
</evidence>
<evidence type="ECO:0000259" key="6">
    <source>
        <dbReference type="Pfam" id="PF00441"/>
    </source>
</evidence>
<evidence type="ECO:0000313" key="8">
    <source>
        <dbReference type="EMBL" id="SIO21235.1"/>
    </source>
</evidence>
<evidence type="ECO:0000256" key="3">
    <source>
        <dbReference type="ARBA" id="ARBA00022630"/>
    </source>
</evidence>
<dbReference type="RefSeq" id="WP_245792806.1">
    <property type="nucleotide sequence ID" value="NZ_FSRN01000001.1"/>
</dbReference>
<comment type="similarity">
    <text evidence="2 5">Belongs to the acyl-CoA dehydrogenase family.</text>
</comment>
<evidence type="ECO:0000256" key="1">
    <source>
        <dbReference type="ARBA" id="ARBA00001974"/>
    </source>
</evidence>
<feature type="domain" description="Acyl-CoA dehydrogenase/oxidase C-terminal" evidence="6">
    <location>
        <begin position="233"/>
        <end position="343"/>
    </location>
</feature>
<sequence length="376" mass="43111">MRNIDIIESFTQALQGDLGQEIRKNTIDRPYTYEDFKKWENYFKEKGLYKEIAEKKITEQNIPALCEFIYTLSQYFPSLSYYFLSKILFGILALKFSATEEQKEKYLDKLVEEDLFATFASKELEAGFELRKMQTVARETKNGWVISGGKEGVACTKESDLFLLLAKISLPSQEKNQFGLFLLEKNTPGITVHYSENKKSASSLRTATLTIDNLAVGEEQFLGSLQNNHEVFKQVLDLWNLLVAAQLLGITRSVFDQGLNHALEINRFGQRFMDAPYIQQQFAQYKIELEVTEQYFSAINLQTQPSTIQVTQLKYKAMEVSHEIIDGVLGIFGSATLAPDHVLRNFKSISESVKNIGETPDFHLKKISKQWKKIKN</sequence>
<gene>
    <name evidence="8" type="ORF">SAMN05878443_1970</name>
</gene>
<accession>A0A1N6HNJ4</accession>
<dbReference type="InterPro" id="IPR009075">
    <property type="entry name" value="AcylCo_DH/oxidase_C"/>
</dbReference>
<organism evidence="8 9">
    <name type="scientific">Carnobacterium alterfunditum</name>
    <dbReference type="NCBI Taxonomy" id="28230"/>
    <lineage>
        <taxon>Bacteria</taxon>
        <taxon>Bacillati</taxon>
        <taxon>Bacillota</taxon>
        <taxon>Bacilli</taxon>
        <taxon>Lactobacillales</taxon>
        <taxon>Carnobacteriaceae</taxon>
        <taxon>Carnobacterium</taxon>
    </lineage>
</organism>
<dbReference type="Gene3D" id="2.40.110.10">
    <property type="entry name" value="Butyryl-CoA Dehydrogenase, subunit A, domain 2"/>
    <property type="match status" value="1"/>
</dbReference>
<dbReference type="Gene3D" id="1.20.140.10">
    <property type="entry name" value="Butyryl-CoA Dehydrogenase, subunit A, domain 3"/>
    <property type="match status" value="1"/>
</dbReference>
<evidence type="ECO:0000313" key="9">
    <source>
        <dbReference type="Proteomes" id="UP000184758"/>
    </source>
</evidence>
<keyword evidence="5" id="KW-0560">Oxidoreductase</keyword>
<dbReference type="InterPro" id="IPR006091">
    <property type="entry name" value="Acyl-CoA_Oxase/DH_mid-dom"/>
</dbReference>
<dbReference type="InterPro" id="IPR046373">
    <property type="entry name" value="Acyl-CoA_Oxase/DH_mid-dom_sf"/>
</dbReference>
<evidence type="ECO:0000256" key="4">
    <source>
        <dbReference type="ARBA" id="ARBA00022827"/>
    </source>
</evidence>